<keyword evidence="4 8" id="KW-0732">Signal</keyword>
<proteinExistence type="inferred from homology"/>
<evidence type="ECO:0000256" key="5">
    <source>
        <dbReference type="ARBA" id="ARBA00023157"/>
    </source>
</evidence>
<keyword evidence="5" id="KW-1015">Disulfide bond</keyword>
<organism evidence="9 10">
    <name type="scientific">Pygocentrus nattereri</name>
    <name type="common">Red-bellied piranha</name>
    <dbReference type="NCBI Taxonomy" id="42514"/>
    <lineage>
        <taxon>Eukaryota</taxon>
        <taxon>Metazoa</taxon>
        <taxon>Chordata</taxon>
        <taxon>Craniata</taxon>
        <taxon>Vertebrata</taxon>
        <taxon>Euteleostomi</taxon>
        <taxon>Actinopterygii</taxon>
        <taxon>Neopterygii</taxon>
        <taxon>Teleostei</taxon>
        <taxon>Ostariophysi</taxon>
        <taxon>Characiformes</taxon>
        <taxon>Characoidei</taxon>
        <taxon>Pygocentrus</taxon>
    </lineage>
</organism>
<evidence type="ECO:0000256" key="4">
    <source>
        <dbReference type="ARBA" id="ARBA00022729"/>
    </source>
</evidence>
<evidence type="ECO:0000313" key="10">
    <source>
        <dbReference type="Proteomes" id="UP001501920"/>
    </source>
</evidence>
<dbReference type="OMA" id="PEICEIC"/>
<dbReference type="InterPro" id="IPR000879">
    <property type="entry name" value="Guanylin"/>
</dbReference>
<dbReference type="AlphaFoldDB" id="A0A3B4E8M9"/>
<dbReference type="InterPro" id="IPR036382">
    <property type="entry name" value="Guanylin_sf"/>
</dbReference>
<evidence type="ECO:0000256" key="1">
    <source>
        <dbReference type="ARBA" id="ARBA00004613"/>
    </source>
</evidence>
<dbReference type="PANTHER" id="PTHR11318:SF4">
    <property type="entry name" value="GUANYLATE CYCLASE ACTIVATOR 2B"/>
    <property type="match status" value="1"/>
</dbReference>
<protein>
    <recommendedName>
        <fullName evidence="7">Guanylate cyclase activator 2B</fullName>
    </recommendedName>
</protein>
<evidence type="ECO:0000256" key="8">
    <source>
        <dbReference type="SAM" id="SignalP"/>
    </source>
</evidence>
<dbReference type="GO" id="GO:0005576">
    <property type="term" value="C:extracellular region"/>
    <property type="evidence" value="ECO:0007669"/>
    <property type="project" value="UniProtKB-SubCell"/>
</dbReference>
<dbReference type="PRINTS" id="PR00774">
    <property type="entry name" value="GUANYLIN"/>
</dbReference>
<reference evidence="9" key="2">
    <citation type="submission" date="2025-08" db="UniProtKB">
        <authorList>
            <consortium name="Ensembl"/>
        </authorList>
    </citation>
    <scope>IDENTIFICATION</scope>
</reference>
<evidence type="ECO:0000256" key="3">
    <source>
        <dbReference type="ARBA" id="ARBA00022525"/>
    </source>
</evidence>
<evidence type="ECO:0000256" key="7">
    <source>
        <dbReference type="ARBA" id="ARBA00041176"/>
    </source>
</evidence>
<dbReference type="Proteomes" id="UP001501920">
    <property type="component" value="Chromosome 9"/>
</dbReference>
<sequence>KMKMLLSTILLILAFSLNSEAVIVREGQFSFSLDSVKKLWALMAEDIPANQYNRLAINKVTAVCESPVIPKEFEPLSLLAKRSGVCEICAYAACTGC</sequence>
<feature type="chain" id="PRO_5043837105" description="Guanylate cyclase activator 2B" evidence="8">
    <location>
        <begin position="22"/>
        <end position="97"/>
    </location>
</feature>
<dbReference type="STRING" id="42514.ENSPNAP00000031619"/>
<dbReference type="GO" id="GO:0030250">
    <property type="term" value="F:guanylate cyclase activator activity"/>
    <property type="evidence" value="ECO:0007669"/>
    <property type="project" value="InterPro"/>
</dbReference>
<evidence type="ECO:0000256" key="6">
    <source>
        <dbReference type="ARBA" id="ARBA00037765"/>
    </source>
</evidence>
<comment type="subcellular location">
    <subcellularLocation>
        <location evidence="1">Secreted</location>
    </subcellularLocation>
</comment>
<comment type="function">
    <text evidence="6">Endogenous activator of intestinal guanylate cyclase. It stimulates this enzyme through the same receptor binding region as the heat-stable enterotoxins. May be a potent physiological regulator of intestinal fluid and electrolyte transport. May be an autocrine/paracrine regulator of intestinal salt and water transport.</text>
</comment>
<comment type="similarity">
    <text evidence="2">Belongs to the guanylin family.</text>
</comment>
<dbReference type="Pfam" id="PF02058">
    <property type="entry name" value="Guanylin"/>
    <property type="match status" value="1"/>
</dbReference>
<dbReference type="Gene3D" id="3.90.1450.10">
    <property type="entry name" value="Guanylin"/>
    <property type="match status" value="1"/>
</dbReference>
<keyword evidence="10" id="KW-1185">Reference proteome</keyword>
<dbReference type="PANTHER" id="PTHR11318">
    <property type="entry name" value="GUANYLIN FAMILY MEMBER"/>
    <property type="match status" value="1"/>
</dbReference>
<evidence type="ECO:0000256" key="2">
    <source>
        <dbReference type="ARBA" id="ARBA00009883"/>
    </source>
</evidence>
<dbReference type="GeneTree" id="ENSGT01130000280078"/>
<accession>A0A3B4E8M9</accession>
<feature type="signal peptide" evidence="8">
    <location>
        <begin position="1"/>
        <end position="21"/>
    </location>
</feature>
<reference evidence="9 10" key="1">
    <citation type="submission" date="2020-10" db="EMBL/GenBank/DDBJ databases">
        <title>Pygocentrus nattereri (red-bellied piranha) genome, fPygNat1, primary haplotype.</title>
        <authorList>
            <person name="Myers G."/>
            <person name="Meyer A."/>
            <person name="Karagic N."/>
            <person name="Pippel M."/>
            <person name="Winkler S."/>
            <person name="Tracey A."/>
            <person name="Wood J."/>
            <person name="Formenti G."/>
            <person name="Howe K."/>
            <person name="Fedrigo O."/>
            <person name="Jarvis E.D."/>
        </authorList>
    </citation>
    <scope>NUCLEOTIDE SEQUENCE [LARGE SCALE GENOMIC DNA]</scope>
</reference>
<dbReference type="Ensembl" id="ENSPNAT00000020743.2">
    <property type="protein sequence ID" value="ENSPNAP00000031619.2"/>
    <property type="gene ID" value="ENSPNAG00000019077.2"/>
</dbReference>
<keyword evidence="3" id="KW-0964">Secreted</keyword>
<name>A0A3B4E8M9_PYGNA</name>
<gene>
    <name evidence="9" type="primary">TMEM167A</name>
</gene>
<evidence type="ECO:0000313" key="9">
    <source>
        <dbReference type="Ensembl" id="ENSPNAP00000031619.2"/>
    </source>
</evidence>
<reference evidence="9" key="3">
    <citation type="submission" date="2025-09" db="UniProtKB">
        <authorList>
            <consortium name="Ensembl"/>
        </authorList>
    </citation>
    <scope>IDENTIFICATION</scope>
</reference>
<dbReference type="SUPFAM" id="SSF89890">
    <property type="entry name" value="Proguanylin"/>
    <property type="match status" value="1"/>
</dbReference>